<dbReference type="Pfam" id="PF00293">
    <property type="entry name" value="NUDIX"/>
    <property type="match status" value="1"/>
</dbReference>
<dbReference type="EMBL" id="WFLN01000009">
    <property type="protein sequence ID" value="KAB8028588.1"/>
    <property type="molecule type" value="Genomic_DNA"/>
</dbReference>
<name>A0A833JAZ4_9BACT</name>
<dbReference type="SUPFAM" id="SSF55811">
    <property type="entry name" value="Nudix"/>
    <property type="match status" value="1"/>
</dbReference>
<reference evidence="5 6" key="1">
    <citation type="submission" date="2019-10" db="EMBL/GenBank/DDBJ databases">
        <title>New genus of Silvanigrellaceae.</title>
        <authorList>
            <person name="Pitt A."/>
            <person name="Hahn M.W."/>
        </authorList>
    </citation>
    <scope>NUCLEOTIDE SEQUENCE [LARGE SCALE GENOMIC DNA]</scope>
    <source>
        <strain evidence="5 6">33A1-SZDP</strain>
    </source>
</reference>
<dbReference type="InterPro" id="IPR000086">
    <property type="entry name" value="NUDIX_hydrolase_dom"/>
</dbReference>
<dbReference type="AlphaFoldDB" id="A0A833JAZ4"/>
<dbReference type="PRINTS" id="PR00502">
    <property type="entry name" value="NUDIXFAMILY"/>
</dbReference>
<evidence type="ECO:0000259" key="4">
    <source>
        <dbReference type="PROSITE" id="PS51462"/>
    </source>
</evidence>
<comment type="caution">
    <text evidence="5">The sequence shown here is derived from an EMBL/GenBank/DDBJ whole genome shotgun (WGS) entry which is preliminary data.</text>
</comment>
<dbReference type="PANTHER" id="PTHR43046">
    <property type="entry name" value="GDP-MANNOSE MANNOSYL HYDROLASE"/>
    <property type="match status" value="1"/>
</dbReference>
<proteinExistence type="inferred from homology"/>
<comment type="similarity">
    <text evidence="3">Belongs to the Nudix hydrolase family.</text>
</comment>
<evidence type="ECO:0000256" key="2">
    <source>
        <dbReference type="ARBA" id="ARBA00022801"/>
    </source>
</evidence>
<evidence type="ECO:0000256" key="3">
    <source>
        <dbReference type="RuleBase" id="RU003476"/>
    </source>
</evidence>
<dbReference type="Proteomes" id="UP000442694">
    <property type="component" value="Unassembled WGS sequence"/>
</dbReference>
<protein>
    <submittedName>
        <fullName evidence="5">NUDIX domain-containing protein</fullName>
    </submittedName>
</protein>
<dbReference type="Gene3D" id="3.90.79.10">
    <property type="entry name" value="Nucleoside Triphosphate Pyrophosphohydrolase"/>
    <property type="match status" value="1"/>
</dbReference>
<gene>
    <name evidence="5" type="ORF">GCL57_12785</name>
</gene>
<dbReference type="GO" id="GO:0016787">
    <property type="term" value="F:hydrolase activity"/>
    <property type="evidence" value="ECO:0007669"/>
    <property type="project" value="UniProtKB-KW"/>
</dbReference>
<comment type="cofactor">
    <cofactor evidence="1">
        <name>Mg(2+)</name>
        <dbReference type="ChEBI" id="CHEBI:18420"/>
    </cofactor>
</comment>
<organism evidence="5 6">
    <name type="scientific">Fluviispira multicolorata</name>
    <dbReference type="NCBI Taxonomy" id="2654512"/>
    <lineage>
        <taxon>Bacteria</taxon>
        <taxon>Pseudomonadati</taxon>
        <taxon>Bdellovibrionota</taxon>
        <taxon>Oligoflexia</taxon>
        <taxon>Silvanigrellales</taxon>
        <taxon>Silvanigrellaceae</taxon>
        <taxon>Fluviispira</taxon>
    </lineage>
</organism>
<sequence length="159" mass="18748">MFLMQKFSNLFYLIYIVVKKSIQKIFGMRSFGVRGLVINDKNEILLVKHTYMSGWHFPGGGVDKGESPREAIIREVQEEAGINVREFPNLIDCYYHKIMGVDDFICFYVIKKFDTQPFKSSEIKEAKWFSFNDLPYDVSSATRRRLSEFFEGNEQQNKW</sequence>
<evidence type="ECO:0000313" key="5">
    <source>
        <dbReference type="EMBL" id="KAB8028588.1"/>
    </source>
</evidence>
<dbReference type="InterPro" id="IPR020084">
    <property type="entry name" value="NUDIX_hydrolase_CS"/>
</dbReference>
<keyword evidence="2 3" id="KW-0378">Hydrolase</keyword>
<dbReference type="PANTHER" id="PTHR43046:SF14">
    <property type="entry name" value="MUTT_NUDIX FAMILY PROTEIN"/>
    <property type="match status" value="1"/>
</dbReference>
<dbReference type="InterPro" id="IPR015797">
    <property type="entry name" value="NUDIX_hydrolase-like_dom_sf"/>
</dbReference>
<dbReference type="InterPro" id="IPR020476">
    <property type="entry name" value="Nudix_hydrolase"/>
</dbReference>
<evidence type="ECO:0000313" key="6">
    <source>
        <dbReference type="Proteomes" id="UP000442694"/>
    </source>
</evidence>
<keyword evidence="6" id="KW-1185">Reference proteome</keyword>
<accession>A0A833JAZ4</accession>
<feature type="domain" description="Nudix hydrolase" evidence="4">
    <location>
        <begin position="28"/>
        <end position="151"/>
    </location>
</feature>
<evidence type="ECO:0000256" key="1">
    <source>
        <dbReference type="ARBA" id="ARBA00001946"/>
    </source>
</evidence>
<dbReference type="PROSITE" id="PS51462">
    <property type="entry name" value="NUDIX"/>
    <property type="match status" value="1"/>
</dbReference>
<dbReference type="PROSITE" id="PS00893">
    <property type="entry name" value="NUDIX_BOX"/>
    <property type="match status" value="1"/>
</dbReference>